<evidence type="ECO:0000313" key="1">
    <source>
        <dbReference type="EMBL" id="MBA8927137.1"/>
    </source>
</evidence>
<dbReference type="Proteomes" id="UP000517916">
    <property type="component" value="Unassembled WGS sequence"/>
</dbReference>
<sequence length="36" mass="4040">MHAAIRTTDRAAMVAGLCYDIRGKLRSLLRELLPAR</sequence>
<protein>
    <submittedName>
        <fullName evidence="1">Uncharacterized protein</fullName>
    </submittedName>
</protein>
<comment type="caution">
    <text evidence="1">The sequence shown here is derived from an EMBL/GenBank/DDBJ whole genome shotgun (WGS) entry which is preliminary data.</text>
</comment>
<gene>
    <name evidence="1" type="ORF">BC739_004343</name>
</gene>
<reference evidence="1 2" key="1">
    <citation type="submission" date="2020-08" db="EMBL/GenBank/DDBJ databases">
        <title>Genomic Encyclopedia of Archaeal and Bacterial Type Strains, Phase II (KMG-II): from individual species to whole genera.</title>
        <authorList>
            <person name="Goeker M."/>
        </authorList>
    </citation>
    <scope>NUCLEOTIDE SEQUENCE [LARGE SCALE GENOMIC DNA]</scope>
    <source>
        <strain evidence="1 2">DSM 43850</strain>
    </source>
</reference>
<evidence type="ECO:0000313" key="2">
    <source>
        <dbReference type="Proteomes" id="UP000517916"/>
    </source>
</evidence>
<organism evidence="1 2">
    <name type="scientific">Kutzneria viridogrisea</name>
    <dbReference type="NCBI Taxonomy" id="47990"/>
    <lineage>
        <taxon>Bacteria</taxon>
        <taxon>Bacillati</taxon>
        <taxon>Actinomycetota</taxon>
        <taxon>Actinomycetes</taxon>
        <taxon>Pseudonocardiales</taxon>
        <taxon>Pseudonocardiaceae</taxon>
        <taxon>Kutzneria</taxon>
    </lineage>
</organism>
<proteinExistence type="predicted"/>
<name>A0ABR6BJR1_9PSEU</name>
<accession>A0ABR6BJR1</accession>
<keyword evidence="2" id="KW-1185">Reference proteome</keyword>
<dbReference type="EMBL" id="JACJID010000003">
    <property type="protein sequence ID" value="MBA8927137.1"/>
    <property type="molecule type" value="Genomic_DNA"/>
</dbReference>